<evidence type="ECO:0000313" key="3">
    <source>
        <dbReference type="Proteomes" id="UP001420932"/>
    </source>
</evidence>
<evidence type="ECO:0000256" key="1">
    <source>
        <dbReference type="SAM" id="MobiDB-lite"/>
    </source>
</evidence>
<feature type="region of interest" description="Disordered" evidence="1">
    <location>
        <begin position="1"/>
        <end position="35"/>
    </location>
</feature>
<dbReference type="EMBL" id="JBBNAF010000002">
    <property type="protein sequence ID" value="KAK9163100.1"/>
    <property type="molecule type" value="Genomic_DNA"/>
</dbReference>
<feature type="compositionally biased region" description="Polar residues" evidence="1">
    <location>
        <begin position="23"/>
        <end position="35"/>
    </location>
</feature>
<name>A0AAP0L363_9MAGN</name>
<dbReference type="AlphaFoldDB" id="A0AAP0L363"/>
<proteinExistence type="predicted"/>
<dbReference type="Proteomes" id="UP001420932">
    <property type="component" value="Unassembled WGS sequence"/>
</dbReference>
<gene>
    <name evidence="2" type="ORF">Syun_004002</name>
</gene>
<reference evidence="2 3" key="1">
    <citation type="submission" date="2024-01" db="EMBL/GenBank/DDBJ databases">
        <title>Genome assemblies of Stephania.</title>
        <authorList>
            <person name="Yang L."/>
        </authorList>
    </citation>
    <scope>NUCLEOTIDE SEQUENCE [LARGE SCALE GENOMIC DNA]</scope>
    <source>
        <strain evidence="2">YNDBR</strain>
        <tissue evidence="2">Leaf</tissue>
    </source>
</reference>
<sequence length="68" mass="7550">MSYSMKSFIGEAKAKSGEREITAKSQSHECSTTLTGSSSCDPSYMYCSESSNLQQANVFYEFMHFAVI</sequence>
<evidence type="ECO:0000313" key="2">
    <source>
        <dbReference type="EMBL" id="KAK9163100.1"/>
    </source>
</evidence>
<keyword evidence="3" id="KW-1185">Reference proteome</keyword>
<organism evidence="2 3">
    <name type="scientific">Stephania yunnanensis</name>
    <dbReference type="NCBI Taxonomy" id="152371"/>
    <lineage>
        <taxon>Eukaryota</taxon>
        <taxon>Viridiplantae</taxon>
        <taxon>Streptophyta</taxon>
        <taxon>Embryophyta</taxon>
        <taxon>Tracheophyta</taxon>
        <taxon>Spermatophyta</taxon>
        <taxon>Magnoliopsida</taxon>
        <taxon>Ranunculales</taxon>
        <taxon>Menispermaceae</taxon>
        <taxon>Menispermoideae</taxon>
        <taxon>Cissampelideae</taxon>
        <taxon>Stephania</taxon>
    </lineage>
</organism>
<comment type="caution">
    <text evidence="2">The sequence shown here is derived from an EMBL/GenBank/DDBJ whole genome shotgun (WGS) entry which is preliminary data.</text>
</comment>
<protein>
    <submittedName>
        <fullName evidence="2">Uncharacterized protein</fullName>
    </submittedName>
</protein>
<feature type="compositionally biased region" description="Basic and acidic residues" evidence="1">
    <location>
        <begin position="12"/>
        <end position="22"/>
    </location>
</feature>
<accession>A0AAP0L363</accession>